<reference evidence="2" key="1">
    <citation type="submission" date="2011-05" db="EMBL/GenBank/DDBJ databases">
        <title>Complete sequence of Desulfotomaculum ruminis DSM 2154.</title>
        <authorList>
            <person name="Lucas S."/>
            <person name="Copeland A."/>
            <person name="Lapidus A."/>
            <person name="Cheng J.-F."/>
            <person name="Goodwin L."/>
            <person name="Pitluck S."/>
            <person name="Lu M."/>
            <person name="Detter J.C."/>
            <person name="Han C."/>
            <person name="Tapia R."/>
            <person name="Land M."/>
            <person name="Hauser L."/>
            <person name="Kyrpides N."/>
            <person name="Ivanova N."/>
            <person name="Mikhailova N."/>
            <person name="Pagani I."/>
            <person name="Stams A.J.M."/>
            <person name="Plugge C.M."/>
            <person name="Muyzer G."/>
            <person name="Kuever J."/>
            <person name="Parshina S.N."/>
            <person name="Ivanova A.E."/>
            <person name="Nazina T.N."/>
            <person name="Brambilla E."/>
            <person name="Spring S."/>
            <person name="Klenk H.-P."/>
            <person name="Woyke T."/>
        </authorList>
    </citation>
    <scope>NUCLEOTIDE SEQUENCE [LARGE SCALE GENOMIC DNA]</scope>
    <source>
        <strain evidence="2">ATCC 23193 / DSM 2154 / NCIB 8452 / DL</strain>
    </source>
</reference>
<dbReference type="GO" id="GO:0019441">
    <property type="term" value="P:L-tryptophan catabolic process to kynurenine"/>
    <property type="evidence" value="ECO:0007669"/>
    <property type="project" value="InterPro"/>
</dbReference>
<dbReference type="STRING" id="696281.Desru_0223"/>
<sequence>MNIDLTYKISKDSVPANIMERIKGLFEMGHLGTHFDVMDKQFPLEYFERKGKIVDVSHVREREITIEDLQQEIAENDFVIFKTGFLKEAGYGTEKYFKGNSPELSDELIDFLLGKKISIIGIDASGIKRGAKHPQADQHCADHQVFVIENLDRLDVLLANAAGKPFTVYCLPLSIEGLSGLPCRVVAKI</sequence>
<reference evidence="1 2" key="2">
    <citation type="journal article" date="2012" name="Stand. Genomic Sci.">
        <title>Complete genome sequence of the sulfate-reducing firmicute Desulfotomaculum ruminis type strain (DL(T)).</title>
        <authorList>
            <person name="Spring S."/>
            <person name="Visser M."/>
            <person name="Lu M."/>
            <person name="Copeland A."/>
            <person name="Lapidus A."/>
            <person name="Lucas S."/>
            <person name="Cheng J.F."/>
            <person name="Han C."/>
            <person name="Tapia R."/>
            <person name="Goodwin L.A."/>
            <person name="Pitluck S."/>
            <person name="Ivanova N."/>
            <person name="Land M."/>
            <person name="Hauser L."/>
            <person name="Larimer F."/>
            <person name="Rohde M."/>
            <person name="Goker M."/>
            <person name="Detter J.C."/>
            <person name="Kyrpides N.C."/>
            <person name="Woyke T."/>
            <person name="Schaap P.J."/>
            <person name="Plugge C.M."/>
            <person name="Muyzer G."/>
            <person name="Kuever J."/>
            <person name="Pereira I.A."/>
            <person name="Parshina S.N."/>
            <person name="Bernier-Latmani R."/>
            <person name="Stams A.J."/>
            <person name="Klenk H.P."/>
        </authorList>
    </citation>
    <scope>NUCLEOTIDE SEQUENCE [LARGE SCALE GENOMIC DNA]</scope>
    <source>
        <strain evidence="2">ATCC 23193 / DSM 2154 / NCIB 8452 / DL</strain>
    </source>
</reference>
<dbReference type="RefSeq" id="WP_013840298.1">
    <property type="nucleotide sequence ID" value="NC_015589.1"/>
</dbReference>
<dbReference type="KEGG" id="dru:Desru_0223"/>
<dbReference type="OrthoDB" id="1118163at2"/>
<dbReference type="Gene3D" id="3.50.30.50">
    <property type="entry name" value="Putative cyclase"/>
    <property type="match status" value="1"/>
</dbReference>
<dbReference type="InterPro" id="IPR007325">
    <property type="entry name" value="KFase/CYL"/>
</dbReference>
<dbReference type="GO" id="GO:0004061">
    <property type="term" value="F:arylformamidase activity"/>
    <property type="evidence" value="ECO:0007669"/>
    <property type="project" value="InterPro"/>
</dbReference>
<dbReference type="PANTHER" id="PTHR31118">
    <property type="entry name" value="CYCLASE-LIKE PROTEIN 2"/>
    <property type="match status" value="1"/>
</dbReference>
<dbReference type="InterPro" id="IPR037175">
    <property type="entry name" value="KFase_sf"/>
</dbReference>
<keyword evidence="2" id="KW-1185">Reference proteome</keyword>
<dbReference type="SUPFAM" id="SSF102198">
    <property type="entry name" value="Putative cyclase"/>
    <property type="match status" value="1"/>
</dbReference>
<dbReference type="EMBL" id="CP002780">
    <property type="protein sequence ID" value="AEG58521.1"/>
    <property type="molecule type" value="Genomic_DNA"/>
</dbReference>
<dbReference type="eggNOG" id="COG1878">
    <property type="taxonomic scope" value="Bacteria"/>
</dbReference>
<name>F6DNI1_DESRL</name>
<accession>F6DNI1</accession>
<dbReference type="PANTHER" id="PTHR31118:SF32">
    <property type="entry name" value="KYNURENINE FORMAMIDASE"/>
    <property type="match status" value="1"/>
</dbReference>
<organism evidence="1 2">
    <name type="scientific">Desulforamulus ruminis (strain ATCC 23193 / DSM 2154 / NCIMB 8452 / DL)</name>
    <name type="common">Desulfotomaculum ruminis</name>
    <dbReference type="NCBI Taxonomy" id="696281"/>
    <lineage>
        <taxon>Bacteria</taxon>
        <taxon>Bacillati</taxon>
        <taxon>Bacillota</taxon>
        <taxon>Clostridia</taxon>
        <taxon>Eubacteriales</taxon>
        <taxon>Peptococcaceae</taxon>
        <taxon>Desulforamulus</taxon>
    </lineage>
</organism>
<dbReference type="AlphaFoldDB" id="F6DNI1"/>
<evidence type="ECO:0000313" key="2">
    <source>
        <dbReference type="Proteomes" id="UP000009234"/>
    </source>
</evidence>
<dbReference type="Pfam" id="PF04199">
    <property type="entry name" value="Cyclase"/>
    <property type="match status" value="1"/>
</dbReference>
<gene>
    <name evidence="1" type="ordered locus">Desru_0223</name>
</gene>
<dbReference type="HOGENOM" id="CLU_123244_0_0_9"/>
<dbReference type="Proteomes" id="UP000009234">
    <property type="component" value="Chromosome"/>
</dbReference>
<protein>
    <submittedName>
        <fullName evidence="1">Cyclase family protein</fullName>
    </submittedName>
</protein>
<evidence type="ECO:0000313" key="1">
    <source>
        <dbReference type="EMBL" id="AEG58521.1"/>
    </source>
</evidence>
<proteinExistence type="predicted"/>